<organism evidence="1">
    <name type="scientific">marine sediment metagenome</name>
    <dbReference type="NCBI Taxonomy" id="412755"/>
    <lineage>
        <taxon>unclassified sequences</taxon>
        <taxon>metagenomes</taxon>
        <taxon>ecological metagenomes</taxon>
    </lineage>
</organism>
<feature type="non-terminal residue" evidence="1">
    <location>
        <position position="1"/>
    </location>
</feature>
<name>X0VMT3_9ZZZZ</name>
<comment type="caution">
    <text evidence="1">The sequence shown here is derived from an EMBL/GenBank/DDBJ whole genome shotgun (WGS) entry which is preliminary data.</text>
</comment>
<evidence type="ECO:0000313" key="1">
    <source>
        <dbReference type="EMBL" id="GAG12452.1"/>
    </source>
</evidence>
<dbReference type="AlphaFoldDB" id="X0VMT3"/>
<evidence type="ECO:0008006" key="2">
    <source>
        <dbReference type="Google" id="ProtNLM"/>
    </source>
</evidence>
<proteinExistence type="predicted"/>
<reference evidence="1" key="1">
    <citation type="journal article" date="2014" name="Front. Microbiol.">
        <title>High frequency of phylogenetically diverse reductive dehalogenase-homologous genes in deep subseafloor sedimentary metagenomes.</title>
        <authorList>
            <person name="Kawai M."/>
            <person name="Futagami T."/>
            <person name="Toyoda A."/>
            <person name="Takaki Y."/>
            <person name="Nishi S."/>
            <person name="Hori S."/>
            <person name="Arai W."/>
            <person name="Tsubouchi T."/>
            <person name="Morono Y."/>
            <person name="Uchiyama I."/>
            <person name="Ito T."/>
            <person name="Fujiyama A."/>
            <person name="Inagaki F."/>
            <person name="Takami H."/>
        </authorList>
    </citation>
    <scope>NUCLEOTIDE SEQUENCE</scope>
    <source>
        <strain evidence="1">Expedition CK06-06</strain>
    </source>
</reference>
<sequence>QHKCKKIFVISGVGARNYYKKLGYRFEEPYMIKKI</sequence>
<accession>X0VMT3</accession>
<dbReference type="EMBL" id="BARS01027499">
    <property type="protein sequence ID" value="GAG12452.1"/>
    <property type="molecule type" value="Genomic_DNA"/>
</dbReference>
<protein>
    <recommendedName>
        <fullName evidence="2">N-acetyltransferase domain-containing protein</fullName>
    </recommendedName>
</protein>
<gene>
    <name evidence="1" type="ORF">S01H1_43193</name>
</gene>